<sequence>MKFVLVAVAALFSSASAFAPSCGLRPTVALNGVPGAAASVEEDI</sequence>
<dbReference type="AlphaFoldDB" id="K0T0P7"/>
<feature type="non-terminal residue" evidence="2">
    <location>
        <position position="44"/>
    </location>
</feature>
<evidence type="ECO:0000256" key="1">
    <source>
        <dbReference type="SAM" id="SignalP"/>
    </source>
</evidence>
<comment type="caution">
    <text evidence="2">The sequence shown here is derived from an EMBL/GenBank/DDBJ whole genome shotgun (WGS) entry which is preliminary data.</text>
</comment>
<keyword evidence="3" id="KW-1185">Reference proteome</keyword>
<dbReference type="Proteomes" id="UP000266841">
    <property type="component" value="Unassembled WGS sequence"/>
</dbReference>
<reference evidence="2 3" key="1">
    <citation type="journal article" date="2012" name="Genome Biol.">
        <title>Genome and low-iron response of an oceanic diatom adapted to chronic iron limitation.</title>
        <authorList>
            <person name="Lommer M."/>
            <person name="Specht M."/>
            <person name="Roy A.S."/>
            <person name="Kraemer L."/>
            <person name="Andreson R."/>
            <person name="Gutowska M.A."/>
            <person name="Wolf J."/>
            <person name="Bergner S.V."/>
            <person name="Schilhabel M.B."/>
            <person name="Klostermeier U.C."/>
            <person name="Beiko R.G."/>
            <person name="Rosenstiel P."/>
            <person name="Hippler M."/>
            <person name="Laroche J."/>
        </authorList>
    </citation>
    <scope>NUCLEOTIDE SEQUENCE [LARGE SCALE GENOMIC DNA]</scope>
    <source>
        <strain evidence="2 3">CCMP1005</strain>
    </source>
</reference>
<organism evidence="2 3">
    <name type="scientific">Thalassiosira oceanica</name>
    <name type="common">Marine diatom</name>
    <dbReference type="NCBI Taxonomy" id="159749"/>
    <lineage>
        <taxon>Eukaryota</taxon>
        <taxon>Sar</taxon>
        <taxon>Stramenopiles</taxon>
        <taxon>Ochrophyta</taxon>
        <taxon>Bacillariophyta</taxon>
        <taxon>Coscinodiscophyceae</taxon>
        <taxon>Thalassiosirophycidae</taxon>
        <taxon>Thalassiosirales</taxon>
        <taxon>Thalassiosiraceae</taxon>
        <taxon>Thalassiosira</taxon>
    </lineage>
</organism>
<proteinExistence type="predicted"/>
<name>K0T0P7_THAOC</name>
<accession>K0T0P7</accession>
<evidence type="ECO:0000313" key="3">
    <source>
        <dbReference type="Proteomes" id="UP000266841"/>
    </source>
</evidence>
<protein>
    <submittedName>
        <fullName evidence="2">Uncharacterized protein</fullName>
    </submittedName>
</protein>
<keyword evidence="1" id="KW-0732">Signal</keyword>
<feature type="chain" id="PRO_5003840510" evidence="1">
    <location>
        <begin position="18"/>
        <end position="44"/>
    </location>
</feature>
<gene>
    <name evidence="2" type="ORF">THAOC_07293</name>
</gene>
<dbReference type="EMBL" id="AGNL01007432">
    <property type="protein sequence ID" value="EJK71285.1"/>
    <property type="molecule type" value="Genomic_DNA"/>
</dbReference>
<feature type="signal peptide" evidence="1">
    <location>
        <begin position="1"/>
        <end position="17"/>
    </location>
</feature>
<evidence type="ECO:0000313" key="2">
    <source>
        <dbReference type="EMBL" id="EJK71285.1"/>
    </source>
</evidence>